<reference evidence="1" key="1">
    <citation type="submission" date="2024-09" db="EMBL/GenBank/DDBJ databases">
        <title>Black Yeasts Isolated from many extreme environments.</title>
        <authorList>
            <person name="Coleine C."/>
            <person name="Stajich J.E."/>
            <person name="Selbmann L."/>
        </authorList>
    </citation>
    <scope>NUCLEOTIDE SEQUENCE</scope>
    <source>
        <strain evidence="1">CCFEE 5737</strain>
    </source>
</reference>
<evidence type="ECO:0000313" key="2">
    <source>
        <dbReference type="Proteomes" id="UP001186974"/>
    </source>
</evidence>
<gene>
    <name evidence="1" type="ORF">LTS18_006287</name>
</gene>
<dbReference type="EMBL" id="JAWDJW010006485">
    <property type="protein sequence ID" value="KAK3064541.1"/>
    <property type="molecule type" value="Genomic_DNA"/>
</dbReference>
<comment type="caution">
    <text evidence="1">The sequence shown here is derived from an EMBL/GenBank/DDBJ whole genome shotgun (WGS) entry which is preliminary data.</text>
</comment>
<evidence type="ECO:0000313" key="1">
    <source>
        <dbReference type="EMBL" id="KAK3064541.1"/>
    </source>
</evidence>
<organism evidence="1 2">
    <name type="scientific">Coniosporium uncinatum</name>
    <dbReference type="NCBI Taxonomy" id="93489"/>
    <lineage>
        <taxon>Eukaryota</taxon>
        <taxon>Fungi</taxon>
        <taxon>Dikarya</taxon>
        <taxon>Ascomycota</taxon>
        <taxon>Pezizomycotina</taxon>
        <taxon>Dothideomycetes</taxon>
        <taxon>Dothideomycetes incertae sedis</taxon>
        <taxon>Coniosporium</taxon>
    </lineage>
</organism>
<proteinExistence type="predicted"/>
<dbReference type="Proteomes" id="UP001186974">
    <property type="component" value="Unassembled WGS sequence"/>
</dbReference>
<protein>
    <submittedName>
        <fullName evidence="1">Uncharacterized protein</fullName>
    </submittedName>
</protein>
<name>A0ACC3DAZ6_9PEZI</name>
<accession>A0ACC3DAZ6</accession>
<keyword evidence="2" id="KW-1185">Reference proteome</keyword>
<sequence>MQDYPEASPRPYEPLENKNPALSGTASLAHPSAVYTLTPFDHIWTRAPVVDTGAQTHVFSDRNMFLDFTPTPDTAQPLLGAGGAEARCLSRGTVVLTVYTRLGVRRQVVLRNVAYIPSHNNQRPLISALKLEDDEGWYWTGYTKAFHRFDDHAEVMACDRWDDLYIVRCDEPVSTYAKQLEACIACIKFVVTNSQDVQAATSDRAVKL</sequence>